<sequence length="236" mass="26461">MQISEIFNQLAYGELKQHGIGGQGDGIQPESYPELVAHLNFSLLNIYTRFPVLEKELILNPLLNKTLYKLDPSNAFSSGNEDWFIEDSIECPFLGDILRLNAVYKEDGTELMFNDEHADETIYTPSYNMVQIPLSITGPLYFIYRGKPERVVAPADESEIDDFLNQEVTIPDVLTEALFAYIEYRVCKGIGGELGLAQASVAKQQYELSCVEVESRNLLNTSAHATSIKPEKGGWV</sequence>
<evidence type="ECO:0000313" key="2">
    <source>
        <dbReference type="Proteomes" id="UP000269348"/>
    </source>
</evidence>
<proteinExistence type="predicted"/>
<dbReference type="EMBL" id="MG592603">
    <property type="protein sequence ID" value="AUR97262.1"/>
    <property type="molecule type" value="Genomic_DNA"/>
</dbReference>
<gene>
    <name evidence="1" type="ORF">NVP1238A_13</name>
</gene>
<accession>A0A2I7RUC0</accession>
<reference evidence="1 2" key="1">
    <citation type="submission" date="2017-11" db="EMBL/GenBank/DDBJ databases">
        <title>A major lineage of nontailed dsDNA viruses as unrecognized killers of marine bacteria.</title>
        <authorList>
            <person name="Kauffman K.M."/>
            <person name="Hussain F.A."/>
            <person name="Yang J."/>
            <person name="Arevalo P."/>
            <person name="Brown J.M."/>
            <person name="Chang W.K."/>
            <person name="VanInsberghe D."/>
            <person name="Elsherbini J."/>
            <person name="Cutler M.B."/>
            <person name="Kelly L."/>
            <person name="Polz M.F."/>
        </authorList>
    </citation>
    <scope>NUCLEOTIDE SEQUENCE [LARGE SCALE GENOMIC DNA]</scope>
</reference>
<name>A0A2I7RUC0_9CAUD</name>
<evidence type="ECO:0000313" key="1">
    <source>
        <dbReference type="EMBL" id="AUR97262.1"/>
    </source>
</evidence>
<protein>
    <submittedName>
        <fullName evidence="1">Head completion adaptor</fullName>
    </submittedName>
</protein>
<dbReference type="Proteomes" id="UP000269348">
    <property type="component" value="Segment"/>
</dbReference>
<organism evidence="1 2">
    <name type="scientific">Vibrio phage 1.238.A._10N.261.52.F10</name>
    <dbReference type="NCBI Taxonomy" id="1881231"/>
    <lineage>
        <taxon>Viruses</taxon>
        <taxon>Duplodnaviria</taxon>
        <taxon>Heunggongvirae</taxon>
        <taxon>Uroviricota</taxon>
        <taxon>Caudoviricetes</taxon>
        <taxon>Schitoviridae</taxon>
        <taxon>Pariacacavirus</taxon>
        <taxon>Pariacacavirus 1238A</taxon>
    </lineage>
</organism>
<keyword evidence="2" id="KW-1185">Reference proteome</keyword>